<sequence>MDDKIHPVAIEHLPFFITAPGQTDILFNVMVVFMLVAILVVGNLYFQLHAFPERMAHRTNVVQMEIVAVLALISLFTHNHLFWIAGLLLALVRFPDFSSPLGSIAGSLERIAGQRNSGMDEPTLAVGPHSTQTLPSPPPPGRPAESVVSDLDEQIPGPTPDANTPKEGH</sequence>
<evidence type="ECO:0000313" key="3">
    <source>
        <dbReference type="EMBL" id="MET4636788.1"/>
    </source>
</evidence>
<comment type="caution">
    <text evidence="3">The sequence shown here is derived from an EMBL/GenBank/DDBJ whole genome shotgun (WGS) entry which is preliminary data.</text>
</comment>
<proteinExistence type="predicted"/>
<evidence type="ECO:0000256" key="2">
    <source>
        <dbReference type="SAM" id="Phobius"/>
    </source>
</evidence>
<feature type="transmembrane region" description="Helical" evidence="2">
    <location>
        <begin position="25"/>
        <end position="46"/>
    </location>
</feature>
<evidence type="ECO:0008006" key="5">
    <source>
        <dbReference type="Google" id="ProtNLM"/>
    </source>
</evidence>
<reference evidence="3 4" key="1">
    <citation type="submission" date="2024-06" db="EMBL/GenBank/DDBJ databases">
        <title>Sorghum-associated microbial communities from plants grown in Nebraska, USA.</title>
        <authorList>
            <person name="Schachtman D."/>
        </authorList>
    </citation>
    <scope>NUCLEOTIDE SEQUENCE [LARGE SCALE GENOMIC DNA]</scope>
    <source>
        <strain evidence="3 4">3207</strain>
    </source>
</reference>
<gene>
    <name evidence="3" type="ORF">ABIE08_004757</name>
</gene>
<keyword evidence="2" id="KW-0812">Transmembrane</keyword>
<dbReference type="EMBL" id="JBEPSM010000012">
    <property type="protein sequence ID" value="MET4636788.1"/>
    <property type="molecule type" value="Genomic_DNA"/>
</dbReference>
<protein>
    <recommendedName>
        <fullName evidence="5">Integral membrane protein</fullName>
    </recommendedName>
</protein>
<dbReference type="Proteomes" id="UP001549321">
    <property type="component" value="Unassembled WGS sequence"/>
</dbReference>
<keyword evidence="4" id="KW-1185">Reference proteome</keyword>
<feature type="transmembrane region" description="Helical" evidence="2">
    <location>
        <begin position="67"/>
        <end position="92"/>
    </location>
</feature>
<name>A0ABV2R6N4_9HYPH</name>
<keyword evidence="2" id="KW-0472">Membrane</keyword>
<evidence type="ECO:0000313" key="4">
    <source>
        <dbReference type="Proteomes" id="UP001549321"/>
    </source>
</evidence>
<feature type="region of interest" description="Disordered" evidence="1">
    <location>
        <begin position="117"/>
        <end position="169"/>
    </location>
</feature>
<dbReference type="RefSeq" id="WP_354554590.1">
    <property type="nucleotide sequence ID" value="NZ_JBEPSM010000012.1"/>
</dbReference>
<organism evidence="3 4">
    <name type="scientific">Kaistia defluvii</name>
    <dbReference type="NCBI Taxonomy" id="410841"/>
    <lineage>
        <taxon>Bacteria</taxon>
        <taxon>Pseudomonadati</taxon>
        <taxon>Pseudomonadota</taxon>
        <taxon>Alphaproteobacteria</taxon>
        <taxon>Hyphomicrobiales</taxon>
        <taxon>Kaistiaceae</taxon>
        <taxon>Kaistia</taxon>
    </lineage>
</organism>
<evidence type="ECO:0000256" key="1">
    <source>
        <dbReference type="SAM" id="MobiDB-lite"/>
    </source>
</evidence>
<accession>A0ABV2R6N4</accession>
<keyword evidence="2" id="KW-1133">Transmembrane helix</keyword>